<dbReference type="OrthoDB" id="3174087at2"/>
<evidence type="ECO:0000256" key="1">
    <source>
        <dbReference type="ARBA" id="ARBA00007637"/>
    </source>
</evidence>
<evidence type="ECO:0000313" key="5">
    <source>
        <dbReference type="Proteomes" id="UP000462152"/>
    </source>
</evidence>
<dbReference type="EMBL" id="WOGT01000001">
    <property type="protein sequence ID" value="MUN54147.1"/>
    <property type="molecule type" value="Genomic_DNA"/>
</dbReference>
<evidence type="ECO:0000256" key="2">
    <source>
        <dbReference type="SAM" id="MobiDB-lite"/>
    </source>
</evidence>
<dbReference type="RefSeq" id="WP_129314226.1">
    <property type="nucleotide sequence ID" value="NZ_CP197643.1"/>
</dbReference>
<feature type="region of interest" description="Disordered" evidence="2">
    <location>
        <begin position="1"/>
        <end position="21"/>
    </location>
</feature>
<dbReference type="PANTHER" id="PTHR43000">
    <property type="entry name" value="DTDP-D-GLUCOSE 4,6-DEHYDRATASE-RELATED"/>
    <property type="match status" value="1"/>
</dbReference>
<protein>
    <submittedName>
        <fullName evidence="4">NAD-dependent epimerase/dehydratase family protein</fullName>
    </submittedName>
</protein>
<dbReference type="Proteomes" id="UP000462152">
    <property type="component" value="Unassembled WGS sequence"/>
</dbReference>
<dbReference type="Pfam" id="PF01370">
    <property type="entry name" value="Epimerase"/>
    <property type="match status" value="1"/>
</dbReference>
<evidence type="ECO:0000259" key="3">
    <source>
        <dbReference type="Pfam" id="PF01370"/>
    </source>
</evidence>
<accession>A0A7K1LG22</accession>
<dbReference type="InterPro" id="IPR036291">
    <property type="entry name" value="NAD(P)-bd_dom_sf"/>
</dbReference>
<keyword evidence="5" id="KW-1185">Reference proteome</keyword>
<feature type="domain" description="NAD-dependent epimerase/dehydratase" evidence="3">
    <location>
        <begin position="32"/>
        <end position="259"/>
    </location>
</feature>
<sequence>MSKTAAWTAPDPSGRRAILPDSSLENSKDRTVVVTGASGLLGSRVALKLIRAGYTVRCFQRRDAVAVRESLQPKGLERFEQHRGSITHPDHVSRALDGADAVVHLAAKVSVTGPWEEYVETNVTGTRILLEGARAEGIGRFVQVSSPSVSHAGSAFMGQGNQPADPDNARGNYARSKAYAERLALDYDSQDLLVGVVRPHLVWGPGDTQLVERVIERASRGGIPLLDAGAALIDSTYVDNAAEAVLRDFERLETVHGKPLVISNGEPRTVGELMTMMCEAAGVQPPQRTVPASVAKLAGSVVEKIWARRPGADEPPMTRFLAEQLSTSHWFDQRETHELLDWKPEVSIDEGMESLRRYYRPRSSENTASLRPLV</sequence>
<dbReference type="Gene3D" id="3.40.50.720">
    <property type="entry name" value="NAD(P)-binding Rossmann-like Domain"/>
    <property type="match status" value="1"/>
</dbReference>
<organism evidence="4 5">
    <name type="scientific">Rothia koreensis</name>
    <dbReference type="NCBI Taxonomy" id="592378"/>
    <lineage>
        <taxon>Bacteria</taxon>
        <taxon>Bacillati</taxon>
        <taxon>Actinomycetota</taxon>
        <taxon>Actinomycetes</taxon>
        <taxon>Micrococcales</taxon>
        <taxon>Micrococcaceae</taxon>
        <taxon>Rothia</taxon>
    </lineage>
</organism>
<comment type="caution">
    <text evidence="4">The sequence shown here is derived from an EMBL/GenBank/DDBJ whole genome shotgun (WGS) entry which is preliminary data.</text>
</comment>
<reference evidence="4 5" key="1">
    <citation type="submission" date="2019-12" db="EMBL/GenBank/DDBJ databases">
        <authorList>
            <person name="Li J."/>
            <person name="Shi Y."/>
            <person name="Xu G."/>
            <person name="Xiao D."/>
            <person name="Ran X."/>
        </authorList>
    </citation>
    <scope>NUCLEOTIDE SEQUENCE [LARGE SCALE GENOMIC DNA]</scope>
    <source>
        <strain evidence="4 5">JCM 15915</strain>
    </source>
</reference>
<name>A0A7K1LG22_9MICC</name>
<dbReference type="AlphaFoldDB" id="A0A7K1LG22"/>
<gene>
    <name evidence="4" type="ORF">GMA10_02755</name>
</gene>
<dbReference type="SUPFAM" id="SSF51735">
    <property type="entry name" value="NAD(P)-binding Rossmann-fold domains"/>
    <property type="match status" value="1"/>
</dbReference>
<comment type="similarity">
    <text evidence="1">Belongs to the NAD(P)-dependent epimerase/dehydratase family.</text>
</comment>
<dbReference type="InterPro" id="IPR001509">
    <property type="entry name" value="Epimerase_deHydtase"/>
</dbReference>
<proteinExistence type="inferred from homology"/>
<evidence type="ECO:0000313" key="4">
    <source>
        <dbReference type="EMBL" id="MUN54147.1"/>
    </source>
</evidence>